<dbReference type="Proteomes" id="UP000217431">
    <property type="component" value="Chromosome I"/>
</dbReference>
<dbReference type="PROSITE" id="PS51724">
    <property type="entry name" value="SPOR"/>
    <property type="match status" value="1"/>
</dbReference>
<evidence type="ECO:0000313" key="3">
    <source>
        <dbReference type="EMBL" id="BAU17034.1"/>
    </source>
</evidence>
<dbReference type="PANTHER" id="PTHR38687">
    <property type="entry name" value="CELL DIVISION PROTEIN DEDD-RELATED"/>
    <property type="match status" value="1"/>
</dbReference>
<dbReference type="STRING" id="28131.BWX40_06030"/>
<dbReference type="PANTHER" id="PTHR38687:SF2">
    <property type="entry name" value="CELL DIVISION PROTEIN FTSN"/>
    <property type="match status" value="1"/>
</dbReference>
<dbReference type="GO" id="GO:0042834">
    <property type="term" value="F:peptidoglycan binding"/>
    <property type="evidence" value="ECO:0007669"/>
    <property type="project" value="InterPro"/>
</dbReference>
<dbReference type="AlphaFoldDB" id="A0A0S3UHU6"/>
<accession>A0A0S3UHU6</accession>
<proteinExistence type="predicted"/>
<feature type="region of interest" description="Disordered" evidence="1">
    <location>
        <begin position="52"/>
        <end position="77"/>
    </location>
</feature>
<dbReference type="InterPro" id="IPR052521">
    <property type="entry name" value="Cell_div_SPOR-domain"/>
</dbReference>
<evidence type="ECO:0000313" key="4">
    <source>
        <dbReference type="Proteomes" id="UP000217431"/>
    </source>
</evidence>
<sequence length="180" mass="19592">MKSKRILSNKNGKNMKKLMIFGAAVCVAMAFTGCKSSESAYKKAYEKAKAQERTGYTTDGTATESSDVPTVAPVETQPTIDTSVEDNYDNVAVRQESVSVVNGAGLKSYSVVVGSFGVRANAYNFQERLKNTGYDAQVAFNSGNSMYRVVAATFDSKASAVQSRNQLRSQYPDAWLLYAR</sequence>
<dbReference type="InterPro" id="IPR036680">
    <property type="entry name" value="SPOR-like_sf"/>
</dbReference>
<dbReference type="Gene3D" id="3.30.70.1070">
    <property type="entry name" value="Sporulation related repeat"/>
    <property type="match status" value="1"/>
</dbReference>
<protein>
    <recommendedName>
        <fullName evidence="2">SPOR domain-containing protein</fullName>
    </recommendedName>
</protein>
<gene>
    <name evidence="3" type="ORF">PIOMA14_I_0526</name>
</gene>
<organism evidence="3 4">
    <name type="scientific">Prevotella intermedia</name>
    <dbReference type="NCBI Taxonomy" id="28131"/>
    <lineage>
        <taxon>Bacteria</taxon>
        <taxon>Pseudomonadati</taxon>
        <taxon>Bacteroidota</taxon>
        <taxon>Bacteroidia</taxon>
        <taxon>Bacteroidales</taxon>
        <taxon>Prevotellaceae</taxon>
        <taxon>Prevotella</taxon>
    </lineage>
</organism>
<name>A0A0S3UHU6_PREIN</name>
<dbReference type="Pfam" id="PF05036">
    <property type="entry name" value="SPOR"/>
    <property type="match status" value="1"/>
</dbReference>
<evidence type="ECO:0000259" key="2">
    <source>
        <dbReference type="PROSITE" id="PS51724"/>
    </source>
</evidence>
<evidence type="ECO:0000256" key="1">
    <source>
        <dbReference type="SAM" id="MobiDB-lite"/>
    </source>
</evidence>
<reference evidence="3 4" key="1">
    <citation type="journal article" date="2016" name="DNA Res.">
        <title>The complete genome sequencing of Prevotella intermedia strain OMA14 and a subsequent fine-scale, intra-species genomic comparison reveal an unusual amplification of conjugative and mobile transposons and identify a novel Prevotella-lineage-specific repeat.</title>
        <authorList>
            <person name="Naito M."/>
            <person name="Ogura Y."/>
            <person name="Itoh T."/>
            <person name="Shoji M."/>
            <person name="Okamoto M."/>
            <person name="Hayashi T."/>
            <person name="Nakayama K."/>
        </authorList>
    </citation>
    <scope>NUCLEOTIDE SEQUENCE [LARGE SCALE GENOMIC DNA]</scope>
    <source>
        <strain evidence="3 4">OMA14</strain>
    </source>
</reference>
<feature type="domain" description="SPOR" evidence="2">
    <location>
        <begin position="103"/>
        <end position="180"/>
    </location>
</feature>
<dbReference type="SUPFAM" id="SSF110997">
    <property type="entry name" value="Sporulation related repeat"/>
    <property type="match status" value="1"/>
</dbReference>
<feature type="compositionally biased region" description="Polar residues" evidence="1">
    <location>
        <begin position="54"/>
        <end position="68"/>
    </location>
</feature>
<dbReference type="PROSITE" id="PS51257">
    <property type="entry name" value="PROKAR_LIPOPROTEIN"/>
    <property type="match status" value="1"/>
</dbReference>
<dbReference type="EMBL" id="AP014597">
    <property type="protein sequence ID" value="BAU17034.1"/>
    <property type="molecule type" value="Genomic_DNA"/>
</dbReference>
<dbReference type="InterPro" id="IPR007730">
    <property type="entry name" value="SPOR-like_dom"/>
</dbReference>